<evidence type="ECO:0000256" key="6">
    <source>
        <dbReference type="ARBA" id="ARBA00022692"/>
    </source>
</evidence>
<dbReference type="PANTHER" id="PTHR32502">
    <property type="entry name" value="N-ACETYLGALACTOSAMINE PERMEASE II COMPONENT-RELATED"/>
    <property type="match status" value="1"/>
</dbReference>
<keyword evidence="11" id="KW-1185">Reference proteome</keyword>
<keyword evidence="6 9" id="KW-0812">Transmembrane</keyword>
<comment type="caution">
    <text evidence="10">The sequence shown here is derived from an EMBL/GenBank/DDBJ whole genome shotgun (WGS) entry which is preliminary data.</text>
</comment>
<evidence type="ECO:0000256" key="7">
    <source>
        <dbReference type="ARBA" id="ARBA00022989"/>
    </source>
</evidence>
<protein>
    <submittedName>
        <fullName evidence="10">PTS sugar transporter subunit IIC</fullName>
    </submittedName>
</protein>
<keyword evidence="8 9" id="KW-0472">Membrane</keyword>
<keyword evidence="7 9" id="KW-1133">Transmembrane helix</keyword>
<dbReference type="AlphaFoldDB" id="A0A5C5E5K4"/>
<dbReference type="RefSeq" id="WP_086629817.1">
    <property type="nucleotide sequence ID" value="NZ_VENO01000005.1"/>
</dbReference>
<evidence type="ECO:0000256" key="5">
    <source>
        <dbReference type="ARBA" id="ARBA00022683"/>
    </source>
</evidence>
<gene>
    <name evidence="10" type="ORF">FHK04_12930</name>
</gene>
<evidence type="ECO:0000256" key="3">
    <source>
        <dbReference type="ARBA" id="ARBA00022475"/>
    </source>
</evidence>
<dbReference type="GO" id="GO:0009401">
    <property type="term" value="P:phosphoenolpyruvate-dependent sugar phosphotransferase system"/>
    <property type="evidence" value="ECO:0007669"/>
    <property type="project" value="UniProtKB-KW"/>
</dbReference>
<feature type="transmembrane region" description="Helical" evidence="9">
    <location>
        <begin position="212"/>
        <end position="230"/>
    </location>
</feature>
<dbReference type="Pfam" id="PF03609">
    <property type="entry name" value="EII-Sor"/>
    <property type="match status" value="1"/>
</dbReference>
<feature type="transmembrane region" description="Helical" evidence="9">
    <location>
        <begin position="250"/>
        <end position="268"/>
    </location>
</feature>
<evidence type="ECO:0000256" key="8">
    <source>
        <dbReference type="ARBA" id="ARBA00023136"/>
    </source>
</evidence>
<dbReference type="GO" id="GO:0005886">
    <property type="term" value="C:plasma membrane"/>
    <property type="evidence" value="ECO:0007669"/>
    <property type="project" value="UniProtKB-SubCell"/>
</dbReference>
<evidence type="ECO:0000256" key="9">
    <source>
        <dbReference type="SAM" id="Phobius"/>
    </source>
</evidence>
<evidence type="ECO:0000313" key="10">
    <source>
        <dbReference type="EMBL" id="TNV68075.1"/>
    </source>
</evidence>
<reference evidence="10 11" key="1">
    <citation type="submission" date="2019-06" db="EMBL/GenBank/DDBJ databases">
        <title>Description Trichococcus psychrophilus sp. nov., isolated from a cold spring, by genomic and phenotypic analyses.</title>
        <authorList>
            <person name="Zakharyuk A."/>
        </authorList>
    </citation>
    <scope>NUCLEOTIDE SEQUENCE [LARGE SCALE GENOMIC DNA]</scope>
    <source>
        <strain evidence="10 11">SKBG</strain>
    </source>
</reference>
<keyword evidence="4 10" id="KW-0762">Sugar transport</keyword>
<dbReference type="Proteomes" id="UP000313395">
    <property type="component" value="Unassembled WGS sequence"/>
</dbReference>
<dbReference type="InterPro" id="IPR004700">
    <property type="entry name" value="PTS_IIC_man"/>
</dbReference>
<dbReference type="InterPro" id="IPR050303">
    <property type="entry name" value="GatZ_KbaZ_carbometab"/>
</dbReference>
<sequence length="295" mass="31214">MTIAWWQIILLTLYAAYQILDELTVYSTLSQPVFAGLIAGLIMGDMTTGLIIGGSMQLTILGVGTFGGSSRIDANSGTVLATAFSVGLGMNPEQAIAAIAVPVAGLMIQMDILGRFANTFFAHRVDAKIEEMDYKGIERNFLMGSLSWSLSRALPVFLALSFGGGFVNTIVGFLNGDLKWLGDGLSVAGAVLPAVGFAILLRYLPVKKHAPYLILGFVITALLTTVFGNIQRIGGSVAGIVEGLNANFTAMPMLGIALIGFALAFNEYKRSVEAPINSSYNASGSEEGEIEDDEI</sequence>
<accession>A0A5C5E5K4</accession>
<evidence type="ECO:0000256" key="4">
    <source>
        <dbReference type="ARBA" id="ARBA00022597"/>
    </source>
</evidence>
<evidence type="ECO:0000256" key="2">
    <source>
        <dbReference type="ARBA" id="ARBA00022448"/>
    </source>
</evidence>
<comment type="subcellular location">
    <subcellularLocation>
        <location evidence="1">Cell membrane</location>
        <topology evidence="1">Multi-pass membrane protein</topology>
    </subcellularLocation>
</comment>
<feature type="transmembrane region" description="Helical" evidence="9">
    <location>
        <begin position="180"/>
        <end position="200"/>
    </location>
</feature>
<dbReference type="EMBL" id="VENO01000005">
    <property type="protein sequence ID" value="TNV68075.1"/>
    <property type="molecule type" value="Genomic_DNA"/>
</dbReference>
<evidence type="ECO:0000313" key="11">
    <source>
        <dbReference type="Proteomes" id="UP000313395"/>
    </source>
</evidence>
<feature type="transmembrane region" description="Helical" evidence="9">
    <location>
        <begin position="31"/>
        <end position="52"/>
    </location>
</feature>
<name>A0A5C5E5K4_9LACT</name>
<feature type="transmembrane region" description="Helical" evidence="9">
    <location>
        <begin position="153"/>
        <end position="174"/>
    </location>
</feature>
<proteinExistence type="predicted"/>
<dbReference type="PANTHER" id="PTHR32502:SF28">
    <property type="entry name" value="PHOSPHOTRANSFERASE SYSTEM SUGAR-SPECIFIC EIIC COMPONENT"/>
    <property type="match status" value="1"/>
</dbReference>
<organism evidence="10 11">
    <name type="scientific">Trichococcus shcherbakoviae subsp. psychrophilus</name>
    <dbReference type="NCBI Taxonomy" id="2585775"/>
    <lineage>
        <taxon>Bacteria</taxon>
        <taxon>Bacillati</taxon>
        <taxon>Bacillota</taxon>
        <taxon>Bacilli</taxon>
        <taxon>Lactobacillales</taxon>
        <taxon>Carnobacteriaceae</taxon>
        <taxon>Trichococcus</taxon>
    </lineage>
</organism>
<evidence type="ECO:0000256" key="1">
    <source>
        <dbReference type="ARBA" id="ARBA00004651"/>
    </source>
</evidence>
<keyword evidence="5" id="KW-0598">Phosphotransferase system</keyword>
<keyword evidence="3" id="KW-1003">Cell membrane</keyword>
<keyword evidence="2" id="KW-0813">Transport</keyword>
<dbReference type="PROSITE" id="PS51106">
    <property type="entry name" value="PTS_EIIC_TYPE_4"/>
    <property type="match status" value="1"/>
</dbReference>